<accession>A0A899G2A6</accession>
<feature type="compositionally biased region" description="Basic and acidic residues" evidence="8">
    <location>
        <begin position="1"/>
        <end position="16"/>
    </location>
</feature>
<keyword evidence="7" id="KW-0539">Nucleus</keyword>
<protein>
    <recommendedName>
        <fullName evidence="9">U4/U6.U5 small nuclear ribonucleoprotein 27kDa protein domain-containing protein</fullName>
    </recommendedName>
</protein>
<reference evidence="10" key="1">
    <citation type="submission" date="2020-06" db="EMBL/GenBank/DDBJ databases">
        <title>Genomes of multiple members of Pneumocystis genus reveal paths to human pathogen Pneumocystis jirovecii.</title>
        <authorList>
            <person name="Cisse O.H."/>
            <person name="Ma L."/>
            <person name="Dekker J."/>
            <person name="Khil P."/>
            <person name="Jo J."/>
            <person name="Brenchley J."/>
            <person name="Blair R."/>
            <person name="Pahar B."/>
            <person name="Chabe M."/>
            <person name="Van Rompay K.A."/>
            <person name="Keesler R."/>
            <person name="Sukura A."/>
            <person name="Hirsch V."/>
            <person name="Kutty G."/>
            <person name="Liu Y."/>
            <person name="Peng L."/>
            <person name="Chen J."/>
            <person name="Song J."/>
            <person name="Weissenbacher-Lang C."/>
            <person name="Xu J."/>
            <person name="Upham N.S."/>
            <person name="Stajich J.E."/>
            <person name="Cuomo C.A."/>
            <person name="Cushion M.T."/>
            <person name="Kovacs J.A."/>
        </authorList>
    </citation>
    <scope>NUCLEOTIDE SEQUENCE</scope>
    <source>
        <strain evidence="10">2A</strain>
    </source>
</reference>
<dbReference type="AlphaFoldDB" id="A0A899G2A6"/>
<evidence type="ECO:0000313" key="11">
    <source>
        <dbReference type="Proteomes" id="UP000663699"/>
    </source>
</evidence>
<name>A0A899G2A6_9ASCO</name>
<keyword evidence="5" id="KW-0507">mRNA processing</keyword>
<feature type="compositionally biased region" description="Basic and acidic residues" evidence="8">
    <location>
        <begin position="30"/>
        <end position="54"/>
    </location>
</feature>
<evidence type="ECO:0000259" key="9">
    <source>
        <dbReference type="Pfam" id="PF08648"/>
    </source>
</evidence>
<gene>
    <name evidence="10" type="ORF">MERGE_002790</name>
</gene>
<evidence type="ECO:0000256" key="8">
    <source>
        <dbReference type="SAM" id="MobiDB-lite"/>
    </source>
</evidence>
<dbReference type="GO" id="GO:0008380">
    <property type="term" value="P:RNA splicing"/>
    <property type="evidence" value="ECO:0007669"/>
    <property type="project" value="UniProtKB-KW"/>
</dbReference>
<dbReference type="GO" id="GO:0071011">
    <property type="term" value="C:precatalytic spliceosome"/>
    <property type="evidence" value="ECO:0007669"/>
    <property type="project" value="TreeGrafter"/>
</dbReference>
<keyword evidence="6" id="KW-0508">mRNA splicing</keyword>
<evidence type="ECO:0000256" key="6">
    <source>
        <dbReference type="ARBA" id="ARBA00023187"/>
    </source>
</evidence>
<dbReference type="InterPro" id="IPR013957">
    <property type="entry name" value="SNRNP27"/>
</dbReference>
<dbReference type="Proteomes" id="UP000663699">
    <property type="component" value="Chromosome 6"/>
</dbReference>
<comment type="subunit">
    <text evidence="4">Part of a tri-snRNP complex.</text>
</comment>
<dbReference type="Pfam" id="PF08648">
    <property type="entry name" value="SNRNP27"/>
    <property type="match status" value="1"/>
</dbReference>
<evidence type="ECO:0000256" key="5">
    <source>
        <dbReference type="ARBA" id="ARBA00022664"/>
    </source>
</evidence>
<feature type="region of interest" description="Disordered" evidence="8">
    <location>
        <begin position="1"/>
        <end position="114"/>
    </location>
</feature>
<dbReference type="GO" id="GO:0006397">
    <property type="term" value="P:mRNA processing"/>
    <property type="evidence" value="ECO:0007669"/>
    <property type="project" value="UniProtKB-KW"/>
</dbReference>
<dbReference type="OrthoDB" id="21368at2759"/>
<evidence type="ECO:0000256" key="4">
    <source>
        <dbReference type="ARBA" id="ARBA00011825"/>
    </source>
</evidence>
<dbReference type="PANTHER" id="PTHR31077">
    <property type="entry name" value="U4/U6.U5 SMALL NUCLEAR RIBONUCLEOPROTEIN 27 KDA PROTEIN"/>
    <property type="match status" value="1"/>
</dbReference>
<feature type="compositionally biased region" description="Low complexity" evidence="8">
    <location>
        <begin position="55"/>
        <end position="71"/>
    </location>
</feature>
<feature type="domain" description="U4/U6.U5 small nuclear ribonucleoprotein 27kDa protein" evidence="9">
    <location>
        <begin position="128"/>
        <end position="180"/>
    </location>
</feature>
<comment type="function">
    <text evidence="1">May play a role in mRNA splicing.</text>
</comment>
<feature type="compositionally biased region" description="Basic and acidic residues" evidence="8">
    <location>
        <begin position="98"/>
        <end position="114"/>
    </location>
</feature>
<comment type="similarity">
    <text evidence="3">Belongs to the SNUT3 family.</text>
</comment>
<evidence type="ECO:0000256" key="2">
    <source>
        <dbReference type="ARBA" id="ARBA00004123"/>
    </source>
</evidence>
<evidence type="ECO:0000256" key="7">
    <source>
        <dbReference type="ARBA" id="ARBA00023242"/>
    </source>
</evidence>
<dbReference type="PANTHER" id="PTHR31077:SF1">
    <property type="entry name" value="U4_U6.U5 SMALL NUCLEAR RIBONUCLEOPROTEIN 27 KDA PROTEIN"/>
    <property type="match status" value="1"/>
</dbReference>
<dbReference type="EMBL" id="CP054537">
    <property type="protein sequence ID" value="QSL65478.1"/>
    <property type="molecule type" value="Genomic_DNA"/>
</dbReference>
<sequence>MSRKYSLKDDQRRERSLSNTRRSRSRSRSPHYDSKHACPKDRSYERRRSRERYSSHSSRSQAVSRRSSSNPRVRRRSTSPLSRYDISPQRYRNTGRSSELKDDSVSSKHSKSDTKTLNDLKIDDIEYETSQMEAMLGFSGFKTTHQQKIEGNDVGVVYRVKPTKYRQYMNRKGGFNRPLDIDHAKR</sequence>
<organism evidence="10 11">
    <name type="scientific">Pneumocystis wakefieldiae</name>
    <dbReference type="NCBI Taxonomy" id="38082"/>
    <lineage>
        <taxon>Eukaryota</taxon>
        <taxon>Fungi</taxon>
        <taxon>Dikarya</taxon>
        <taxon>Ascomycota</taxon>
        <taxon>Taphrinomycotina</taxon>
        <taxon>Pneumocystomycetes</taxon>
        <taxon>Pneumocystaceae</taxon>
        <taxon>Pneumocystis</taxon>
    </lineage>
</organism>
<comment type="subcellular location">
    <subcellularLocation>
        <location evidence="2">Nucleus</location>
    </subcellularLocation>
</comment>
<evidence type="ECO:0000313" key="10">
    <source>
        <dbReference type="EMBL" id="QSL65478.1"/>
    </source>
</evidence>
<proteinExistence type="inferred from homology"/>
<keyword evidence="11" id="KW-1185">Reference proteome</keyword>
<evidence type="ECO:0000256" key="3">
    <source>
        <dbReference type="ARBA" id="ARBA00008218"/>
    </source>
</evidence>
<evidence type="ECO:0000256" key="1">
    <source>
        <dbReference type="ARBA" id="ARBA00003632"/>
    </source>
</evidence>